<dbReference type="PROSITE" id="PS00198">
    <property type="entry name" value="4FE4S_FER_1"/>
    <property type="match status" value="2"/>
</dbReference>
<evidence type="ECO:0000256" key="4">
    <source>
        <dbReference type="ARBA" id="ARBA00022723"/>
    </source>
</evidence>
<dbReference type="InterPro" id="IPR003813">
    <property type="entry name" value="MvhD/FlpD"/>
</dbReference>
<evidence type="ECO:0000313" key="10">
    <source>
        <dbReference type="EMBL" id="VAX14833.1"/>
    </source>
</evidence>
<dbReference type="GO" id="GO:0016491">
    <property type="term" value="F:oxidoreductase activity"/>
    <property type="evidence" value="ECO:0007669"/>
    <property type="project" value="UniProtKB-KW"/>
</dbReference>
<keyword evidence="6" id="KW-0560">Oxidoreductase</keyword>
<evidence type="ECO:0000256" key="2">
    <source>
        <dbReference type="ARBA" id="ARBA00006561"/>
    </source>
</evidence>
<comment type="similarity">
    <text evidence="2">Belongs to the HdrA family.</text>
</comment>
<evidence type="ECO:0000256" key="6">
    <source>
        <dbReference type="ARBA" id="ARBA00023002"/>
    </source>
</evidence>
<dbReference type="Gene3D" id="3.40.50.720">
    <property type="entry name" value="NAD(P)-binding Rossmann-like Domain"/>
    <property type="match status" value="1"/>
</dbReference>
<dbReference type="PROSITE" id="PS51379">
    <property type="entry name" value="4FE4S_FER_2"/>
    <property type="match status" value="2"/>
</dbReference>
<dbReference type="SUPFAM" id="SSF51905">
    <property type="entry name" value="FAD/NAD(P)-binding domain"/>
    <property type="match status" value="1"/>
</dbReference>
<dbReference type="GO" id="GO:0046872">
    <property type="term" value="F:metal ion binding"/>
    <property type="evidence" value="ECO:0007669"/>
    <property type="project" value="UniProtKB-KW"/>
</dbReference>
<proteinExistence type="inferred from homology"/>
<dbReference type="PANTHER" id="PTHR43498">
    <property type="entry name" value="FERREDOXIN:COB-COM HETERODISULFIDE REDUCTASE SUBUNIT A"/>
    <property type="match status" value="1"/>
</dbReference>
<evidence type="ECO:0000256" key="5">
    <source>
        <dbReference type="ARBA" id="ARBA00022827"/>
    </source>
</evidence>
<evidence type="ECO:0000256" key="8">
    <source>
        <dbReference type="ARBA" id="ARBA00023014"/>
    </source>
</evidence>
<dbReference type="Pfam" id="PF02662">
    <property type="entry name" value="FlpD"/>
    <property type="match status" value="1"/>
</dbReference>
<keyword evidence="4" id="KW-0479">Metal-binding</keyword>
<dbReference type="SUPFAM" id="SSF54862">
    <property type="entry name" value="4Fe-4S ferredoxins"/>
    <property type="match status" value="1"/>
</dbReference>
<evidence type="ECO:0000256" key="7">
    <source>
        <dbReference type="ARBA" id="ARBA00023004"/>
    </source>
</evidence>
<dbReference type="InterPro" id="IPR036188">
    <property type="entry name" value="FAD/NAD-bd_sf"/>
</dbReference>
<gene>
    <name evidence="10" type="ORF">MNBD_NITROSPINAE04-324</name>
</gene>
<dbReference type="PANTHER" id="PTHR43498:SF1">
    <property type="entry name" value="COB--COM HETERODISULFIDE REDUCTASE IRON-SULFUR SUBUNIT A"/>
    <property type="match status" value="1"/>
</dbReference>
<feature type="domain" description="4Fe-4S ferredoxin-type" evidence="9">
    <location>
        <begin position="523"/>
        <end position="552"/>
    </location>
</feature>
<dbReference type="Pfam" id="PF13187">
    <property type="entry name" value="Fer4_9"/>
    <property type="match status" value="1"/>
</dbReference>
<keyword evidence="5" id="KW-0274">FAD</keyword>
<dbReference type="Gene3D" id="3.50.50.60">
    <property type="entry name" value="FAD/NAD(P)-binding domain"/>
    <property type="match status" value="1"/>
</dbReference>
<feature type="domain" description="4Fe-4S ferredoxin-type" evidence="9">
    <location>
        <begin position="553"/>
        <end position="582"/>
    </location>
</feature>
<keyword evidence="5" id="KW-0285">Flavoprotein</keyword>
<sequence length="738" mass="80941">MTQEQAPKKTGAYICSGCSIGECMNVDELFKVASSELKTPVVKTHPFLCGSEGVELIKSDIANDGVNAVSVAACSVRVNYDIFDFGPDIILDRIDIRERVAWCHEPNDEETQALAEDYIRMGLAKIKEMNLTSPYKIESTSQTIMVVGGGIAGLTAAINAAMAGHKVELVEKADRLGGFMNNLKRIFPQTAPYETASENNIADHIKAVEDDPDVTIHLNTTIESISGGPGMFDVSLKNGSVSKINIGAIVLATGFRPYDMSKLTHLGAGLPNVISGVDLEKMALDDDIKRPSDGKPARRIVFALCAGSRCNEHLQYCSSVCCSASLKQADYIRKSNPDASVTIVYRDIRTTGATEHFYKSVQQDPGIFLTKGDVDDVKHEGDELYVTIKNTLLGEPVTLKADMLILATGMVPSAFDEKVVATIPADQMQDFDREQVSKASILNLEYRQGPELPDLAYGFADSHFICFPYETRRTGIYSAGAVRHPQDIATARNDAVGAALKAIQCVKMVGQGRAVHPRAGDDSYPEFAMERCTQCKRCTVECPFGAINEDEKANPIPFPTRCRRCATCLGACPVQIISFKNYSIQMIGAMIKSIDMPDEFDEKPRVLAFICENDAMPALDMAGINRLKYSPIVRFIQLRCLGSINLQWVADALSSGWDGIMMIGCKHGDDYQCHNIKGSAIAEERTGKVQETLDRLMLESDRIRVESLAINDYHKIPELIDGFVEEIGNMEPNPYKGF</sequence>
<protein>
    <submittedName>
        <fullName evidence="10">Anaerobic respiratory complex protein QmoB</fullName>
    </submittedName>
</protein>
<evidence type="ECO:0000259" key="9">
    <source>
        <dbReference type="PROSITE" id="PS51379"/>
    </source>
</evidence>
<dbReference type="AlphaFoldDB" id="A0A3B1BRK9"/>
<dbReference type="GO" id="GO:0051539">
    <property type="term" value="F:4 iron, 4 sulfur cluster binding"/>
    <property type="evidence" value="ECO:0007669"/>
    <property type="project" value="UniProtKB-KW"/>
</dbReference>
<keyword evidence="7" id="KW-0408">Iron</keyword>
<dbReference type="PRINTS" id="PR00368">
    <property type="entry name" value="FADPNR"/>
</dbReference>
<evidence type="ECO:0000256" key="1">
    <source>
        <dbReference type="ARBA" id="ARBA00001974"/>
    </source>
</evidence>
<keyword evidence="3" id="KW-0004">4Fe-4S</keyword>
<dbReference type="PRINTS" id="PR00411">
    <property type="entry name" value="PNDRDTASEI"/>
</dbReference>
<reference evidence="10" key="1">
    <citation type="submission" date="2018-06" db="EMBL/GenBank/DDBJ databases">
        <authorList>
            <person name="Zhirakovskaya E."/>
        </authorList>
    </citation>
    <scope>NUCLEOTIDE SEQUENCE</scope>
</reference>
<evidence type="ECO:0000256" key="3">
    <source>
        <dbReference type="ARBA" id="ARBA00022485"/>
    </source>
</evidence>
<dbReference type="InterPro" id="IPR023753">
    <property type="entry name" value="FAD/NAD-binding_dom"/>
</dbReference>
<name>A0A3B1BRK9_9ZZZZ</name>
<dbReference type="Gene3D" id="3.30.70.20">
    <property type="match status" value="1"/>
</dbReference>
<dbReference type="InterPro" id="IPR039650">
    <property type="entry name" value="HdrA-like"/>
</dbReference>
<keyword evidence="8" id="KW-0411">Iron-sulfur</keyword>
<organism evidence="10">
    <name type="scientific">hydrothermal vent metagenome</name>
    <dbReference type="NCBI Taxonomy" id="652676"/>
    <lineage>
        <taxon>unclassified sequences</taxon>
        <taxon>metagenomes</taxon>
        <taxon>ecological metagenomes</taxon>
    </lineage>
</organism>
<accession>A0A3B1BRK9</accession>
<dbReference type="Pfam" id="PF07992">
    <property type="entry name" value="Pyr_redox_2"/>
    <property type="match status" value="1"/>
</dbReference>
<comment type="cofactor">
    <cofactor evidence="1">
        <name>FAD</name>
        <dbReference type="ChEBI" id="CHEBI:57692"/>
    </cofactor>
</comment>
<dbReference type="EMBL" id="UOGA01000017">
    <property type="protein sequence ID" value="VAX14833.1"/>
    <property type="molecule type" value="Genomic_DNA"/>
</dbReference>
<dbReference type="InterPro" id="IPR017900">
    <property type="entry name" value="4Fe4S_Fe_S_CS"/>
</dbReference>
<dbReference type="InterPro" id="IPR017896">
    <property type="entry name" value="4Fe4S_Fe-S-bd"/>
</dbReference>